<dbReference type="Pfam" id="PF14841">
    <property type="entry name" value="FliG_M"/>
    <property type="match status" value="1"/>
</dbReference>
<dbReference type="GO" id="GO:0003774">
    <property type="term" value="F:cytoskeletal motor activity"/>
    <property type="evidence" value="ECO:0007669"/>
    <property type="project" value="InterPro"/>
</dbReference>
<evidence type="ECO:0000256" key="3">
    <source>
        <dbReference type="ARBA" id="ARBA00010299"/>
    </source>
</evidence>
<accession>A0A4P6EUT1</accession>
<evidence type="ECO:0000256" key="4">
    <source>
        <dbReference type="ARBA" id="ARBA00021870"/>
    </source>
</evidence>
<dbReference type="OrthoDB" id="9780302at2"/>
<evidence type="ECO:0000256" key="5">
    <source>
        <dbReference type="ARBA" id="ARBA00022475"/>
    </source>
</evidence>
<dbReference type="KEGG" id="mprt:ET475_08795"/>
<evidence type="ECO:0000259" key="11">
    <source>
        <dbReference type="Pfam" id="PF14841"/>
    </source>
</evidence>
<keyword evidence="13" id="KW-0282">Flagellum</keyword>
<dbReference type="NCBIfam" id="TIGR00207">
    <property type="entry name" value="fliG"/>
    <property type="match status" value="1"/>
</dbReference>
<dbReference type="Proteomes" id="UP000293995">
    <property type="component" value="Chromosome"/>
</dbReference>
<protein>
    <recommendedName>
        <fullName evidence="4">Flagellar motor switch protein FliG</fullName>
    </recommendedName>
</protein>
<evidence type="ECO:0000256" key="8">
    <source>
        <dbReference type="ARBA" id="ARBA00023136"/>
    </source>
</evidence>
<keyword evidence="9" id="KW-0975">Bacterial flagellum</keyword>
<feature type="domain" description="Flagellar motor switch protein FliG N-terminal" evidence="12">
    <location>
        <begin position="6"/>
        <end position="106"/>
    </location>
</feature>
<dbReference type="SUPFAM" id="SSF48029">
    <property type="entry name" value="FliG"/>
    <property type="match status" value="2"/>
</dbReference>
<dbReference type="PANTHER" id="PTHR30534">
    <property type="entry name" value="FLAGELLAR MOTOR SWITCH PROTEIN FLIG"/>
    <property type="match status" value="1"/>
</dbReference>
<keyword evidence="8" id="KW-0472">Membrane</keyword>
<evidence type="ECO:0000313" key="14">
    <source>
        <dbReference type="Proteomes" id="UP000293995"/>
    </source>
</evidence>
<evidence type="ECO:0000256" key="2">
    <source>
        <dbReference type="ARBA" id="ARBA00004413"/>
    </source>
</evidence>
<name>A0A4P6EUT1_9MICO</name>
<dbReference type="EMBL" id="CP035494">
    <property type="protein sequence ID" value="QAY61788.1"/>
    <property type="molecule type" value="Genomic_DNA"/>
</dbReference>
<evidence type="ECO:0000256" key="6">
    <source>
        <dbReference type="ARBA" id="ARBA00022500"/>
    </source>
</evidence>
<dbReference type="PRINTS" id="PR00954">
    <property type="entry name" value="FLGMOTORFLIG"/>
</dbReference>
<evidence type="ECO:0000313" key="13">
    <source>
        <dbReference type="EMBL" id="QAY61788.1"/>
    </source>
</evidence>
<organism evidence="13 14">
    <name type="scientific">Microbacterium protaetiae</name>
    <dbReference type="NCBI Taxonomy" id="2509458"/>
    <lineage>
        <taxon>Bacteria</taxon>
        <taxon>Bacillati</taxon>
        <taxon>Actinomycetota</taxon>
        <taxon>Actinomycetes</taxon>
        <taxon>Micrococcales</taxon>
        <taxon>Microbacteriaceae</taxon>
        <taxon>Microbacterium</taxon>
    </lineage>
</organism>
<dbReference type="InterPro" id="IPR011002">
    <property type="entry name" value="FliG_a-hlx"/>
</dbReference>
<sequence length="336" mass="35957">MDPPTLSGRQTAAVVVMNLGRAQAVEVMKHLSESEAETIATEIVTLRQLDAETTARALADFHRLASGHLPPGRGGRDIAARLLEASLGVERAAEVLHRVTATKAAAAFDFLDAASPTELAALLDDELPQTVALVLAHLSADRAATVLAALPDPGRTDVAQAIATMGTATQEAISIVSDALRARTGVFAAREKPEALGGVEPLVEIINSSDATVEKALLASIEERDEALAEDIRSRMFTFADIVKLEDRDAQRVLRGIDIRALALALKGAQPEIAEVIRRNVSERNRDALDDETQALGAVRMSQIEEARAEIVRTIRALEASGDITVRRVEEDVYVS</sequence>
<comment type="similarity">
    <text evidence="3">Belongs to the FliG family.</text>
</comment>
<keyword evidence="6" id="KW-0145">Chemotaxis</keyword>
<dbReference type="Pfam" id="PF14842">
    <property type="entry name" value="FliG_N"/>
    <property type="match status" value="1"/>
</dbReference>
<dbReference type="PANTHER" id="PTHR30534:SF0">
    <property type="entry name" value="FLAGELLAR MOTOR SWITCH PROTEIN FLIG"/>
    <property type="match status" value="1"/>
</dbReference>
<keyword evidence="14" id="KW-1185">Reference proteome</keyword>
<evidence type="ECO:0000259" key="12">
    <source>
        <dbReference type="Pfam" id="PF14842"/>
    </source>
</evidence>
<dbReference type="InterPro" id="IPR000090">
    <property type="entry name" value="Flg_Motor_Flig"/>
</dbReference>
<keyword evidence="13" id="KW-0966">Cell projection</keyword>
<keyword evidence="7" id="KW-0283">Flagellar rotation</keyword>
<dbReference type="AlphaFoldDB" id="A0A4P6EUT1"/>
<evidence type="ECO:0000256" key="1">
    <source>
        <dbReference type="ARBA" id="ARBA00004117"/>
    </source>
</evidence>
<evidence type="ECO:0000256" key="9">
    <source>
        <dbReference type="ARBA" id="ARBA00023143"/>
    </source>
</evidence>
<feature type="domain" description="Flagellar motor switch protein FliG middle" evidence="11">
    <location>
        <begin position="116"/>
        <end position="183"/>
    </location>
</feature>
<keyword evidence="5" id="KW-1003">Cell membrane</keyword>
<dbReference type="InterPro" id="IPR023087">
    <property type="entry name" value="Flg_Motor_Flig_C"/>
</dbReference>
<comment type="subcellular location">
    <subcellularLocation>
        <location evidence="1">Bacterial flagellum basal body</location>
    </subcellularLocation>
    <subcellularLocation>
        <location evidence="2">Cell membrane</location>
        <topology evidence="2">Peripheral membrane protein</topology>
        <orientation evidence="2">Cytoplasmic side</orientation>
    </subcellularLocation>
</comment>
<dbReference type="Pfam" id="PF01706">
    <property type="entry name" value="FliG_C"/>
    <property type="match status" value="1"/>
</dbReference>
<evidence type="ECO:0000256" key="7">
    <source>
        <dbReference type="ARBA" id="ARBA00022779"/>
    </source>
</evidence>
<gene>
    <name evidence="13" type="primary">fliG</name>
    <name evidence="13" type="ORF">ET475_08795</name>
</gene>
<dbReference type="GO" id="GO:0009425">
    <property type="term" value="C:bacterial-type flagellum basal body"/>
    <property type="evidence" value="ECO:0007669"/>
    <property type="project" value="UniProtKB-SubCell"/>
</dbReference>
<keyword evidence="13" id="KW-0969">Cilium</keyword>
<evidence type="ECO:0000259" key="10">
    <source>
        <dbReference type="Pfam" id="PF01706"/>
    </source>
</evidence>
<feature type="domain" description="Flagellar motor switch protein FliG C-terminal" evidence="10">
    <location>
        <begin position="220"/>
        <end position="325"/>
    </location>
</feature>
<dbReference type="InterPro" id="IPR032779">
    <property type="entry name" value="FliG_M"/>
</dbReference>
<dbReference type="InterPro" id="IPR028263">
    <property type="entry name" value="FliG_N"/>
</dbReference>
<dbReference type="GO" id="GO:0006935">
    <property type="term" value="P:chemotaxis"/>
    <property type="evidence" value="ECO:0007669"/>
    <property type="project" value="UniProtKB-KW"/>
</dbReference>
<proteinExistence type="inferred from homology"/>
<dbReference type="GO" id="GO:0005886">
    <property type="term" value="C:plasma membrane"/>
    <property type="evidence" value="ECO:0007669"/>
    <property type="project" value="UniProtKB-SubCell"/>
</dbReference>
<dbReference type="GO" id="GO:0071973">
    <property type="term" value="P:bacterial-type flagellum-dependent cell motility"/>
    <property type="evidence" value="ECO:0007669"/>
    <property type="project" value="InterPro"/>
</dbReference>
<dbReference type="Gene3D" id="1.10.220.30">
    <property type="match status" value="3"/>
</dbReference>
<reference evidence="13 14" key="1">
    <citation type="submission" date="2019-01" db="EMBL/GenBank/DDBJ databases">
        <title>Genome sequencing of strain DFW100M-13.</title>
        <authorList>
            <person name="Heo J."/>
            <person name="Kim S.-J."/>
            <person name="Kim J.-S."/>
            <person name="Hong S.-B."/>
            <person name="Kwon S.-W."/>
        </authorList>
    </citation>
    <scope>NUCLEOTIDE SEQUENCE [LARGE SCALE GENOMIC DNA]</scope>
    <source>
        <strain evidence="13 14">DFW100M-13</strain>
    </source>
</reference>